<evidence type="ECO:0000313" key="3">
    <source>
        <dbReference type="EMBL" id="MDV6235367.1"/>
    </source>
</evidence>
<evidence type="ECO:0000256" key="2">
    <source>
        <dbReference type="SAM" id="MobiDB-lite"/>
    </source>
</evidence>
<feature type="coiled-coil region" evidence="1">
    <location>
        <begin position="484"/>
        <end position="515"/>
    </location>
</feature>
<name>A0AAE4QMJ2_9LEPT</name>
<reference evidence="3 4" key="1">
    <citation type="journal article" date="2018" name="Microb. Genom.">
        <title>Deciphering the unexplored Leptospira diversity from soils uncovers genomic evolution to virulence.</title>
        <authorList>
            <person name="Thibeaux R."/>
            <person name="Iraola G."/>
            <person name="Ferres I."/>
            <person name="Bierque E."/>
            <person name="Girault D."/>
            <person name="Soupe-Gilbert M.E."/>
            <person name="Picardeau M."/>
            <person name="Goarant C."/>
        </authorList>
    </citation>
    <scope>NUCLEOTIDE SEQUENCE [LARGE SCALE GENOMIC DNA]</scope>
    <source>
        <strain evidence="3 4">ATI7-C-A5</strain>
    </source>
</reference>
<evidence type="ECO:0000313" key="4">
    <source>
        <dbReference type="Proteomes" id="UP000232122"/>
    </source>
</evidence>
<comment type="caution">
    <text evidence="3">The sequence shown here is derived from an EMBL/GenBank/DDBJ whole genome shotgun (WGS) entry which is preliminary data.</text>
</comment>
<gene>
    <name evidence="3" type="ORF">CH379_006975</name>
</gene>
<keyword evidence="1" id="KW-0175">Coiled coil</keyword>
<dbReference type="EMBL" id="NPEF02000007">
    <property type="protein sequence ID" value="MDV6235367.1"/>
    <property type="molecule type" value="Genomic_DNA"/>
</dbReference>
<sequence length="4461" mass="488847">MLNPISSTSFSDSENRNSSDPLSENSNIPFFASDGLRSLFDKGIGFLPSGLSRFRKSAPFGPLFNGSGPEGAVFLQETSDLFAGKIRAASSVFGFRWTKTIAFQMILVFLFEFAIVPFFEFSSLAADPFDLNFENRNKAKGRLESYYNAADKATDAAQWQNIVESGKRILSAEWEANANLEIEKELKKFTGTSAGREELRIQLQDQKRVVADRWEGDLENEMLEKRGVWKANRNKQDFESYFTTDKKKEIRTALENLVKAADAAKNATTGDANARLAAWDGAIQSGINGVRALWENNIVSIKGAILGSSAAVELTGSEKIEFEKKLNEIEAYYKNYFNLEENGIKLPARQSLVKSLNRDTDIAIAQEQDPTKLTELLIEKTKQQLDPASGQLLSNLDDFGELPSNYENVSGENPQEKILQALQNGQALWDEAIERLIVKKLEYDRQAEDKRIRNEDKWSKAYYALLDAKAKWTQDIDKQIQDGLKKWDESELKLKQNKEKALQELNQYLSVSQEQYVAHLSGMQGTILSSADTISSIVSNIAWYQDQIDKENKKSSPDAALINTYTVERNKWSTLQSQFRQYVASVQNKIHDEDVLGNNGGSGVLDDNGSSSDPYLFSSAEFEFRLAKAELAEIEKKKARAQAVVNYAEANVNVSNLATIQSELNTAKSAYESRQNAYLALLQQLNGTSPVVGGTTGTDPNSGSTTGNSTPPASTSLSELEAAKKLAEEKSAALAVAQSELAAARKRFDEAKQLQILALNNSSEMLGDIGSLNTDAATYDPNNPNGGIKFEIYQADLQIAEAREKLKENEKVYFSKNYNQTNAQRTEDFFGDLWNRIQSFETGKEKLKLLEDAVSDPGRTLLQKVNDLLRPDNIVLVSVFGNQGAAQVKAQLQSLTDALAKKVRDEQNGNVEKEKLPFAVEKFSASLDPLLVKSDDLLSQFDDTDKGQYQAFHSKMNDISSFLGSFSTTLNLNGSYLEMDDFNVWKSGLSDSLGKWGDQLSAFQSAKSDFSQALNVYRTYATAHPGAEASLEFQLEIQKVTVAFGKFQQKTSDLQAYWSDLSTRSSHIRLEALDRLQKARTLVDMSTLDMSTRTNLKSQIDSFKTSFTKKDATGKDIPDDISSLITGTGLSFSGAASVFSQYSSQYSNYRNTIDERSAILGGMSSILTQALESQRANVTAQKAQLGFLLDEDGDIEDLQNTVNGVEETAKTEAAKLDARVAEILFDKLGNLSSDSSERKFDPIYLGLSNEINELYSNFSGSADSILEIRARKIALAYLKNAAQSLSQTFMSDSEYSKFKADLAKMRDRAQDTLSFYEDDHGVLDEDDRFAFRLSDDDSERRKASEYFSFGSTFLFANQVFQETSVWLNLAGSMRGFSDAVKSGAILSGLRDDYFNAQESDASGLFQELISAAGVGSYSSVDFYKDSIRSQTGPDVVDSAKIAQKKAELAALLAGITDPQAQLAKLIQTGDLSSVFGLLTGTNVQQDLVAWQKEIADAKALFDNLDSNLQGPISNLSTQFDSLLNFFNSPAFAQMQSYANGIVASMDALKNLTDSNLPIYDPVADADGNSPYVGAPDQDGDPVGSPSWTPTFLDVNGKLPWEVGYRSDRLRISVAWTPTYRDANGKVPGDSGYNSGNLRILGYLKPLEDLDTSALSAKKDAFLSELAQLNTIKSNAQSKLATYRSSLNALSAFRAAHPADFATANNGQYLSLVQQLRTDGLALVGTHSATVSFLGNVSSKFQDLKSEQQFLTRLSKQALGLPIDKILVPQVAVGFTLPPMPADPLELSLTSALRSDISSGNPGNYSVVPTSARNIVQQVALLDFSNFKETSQFSDLGSNGAYFFSYNLSSANAGLSVAAQSVSLKADAWVNALQSKDAPVNALAGRLDDLNDRIVFYAAGSGPNQIGQNDLVAVVANMRDFLLQKSLEGVEFNPALKQMVEAAGAFTDEIENIQFLQQYPSTDKAVSFANLTATQEAQKTLTAVSSLATELSSFLSGNPPIFSNLGQVQALLEKYEILKNKPMNQAKFESEFRSKLGDAHWLNAFHVYRDKLAAAEAFFSPATQAKIDQLKENSWDLFKRNLANAYLSSRVGNPILTEFLDELRAGKFSVLVPNQGAVEIDSKFLGKAMSDAQILEVGEYLKPFDAMATVQRQGLVSDLNSFLLNFDPDLRDEMKSVSLVNQYATIRSQIAQGKVFSDRDLPAELKNFSLISSFEYFLANTKQEVTVLEGTTSVKRMVAKYDPSNADSRRAAMSDFLLKLGPVHKLDADGKLALDTTRQAEIEALTNGYLANYGTKNPSSYLNVQILKDFEARNAYYAEKELRISRNADPSTPADQREDELSYDDLSALRDWIVEAKFDPSTENAIVDAARMDFLLSHYLGEDKEDLSAEDLANNPELAKFYGTGGQGYFSQMDAYFAGKGLAVLSDAEKDRFRLLSSGTADAWGLWQYDPSGLISKDIFFQNFEYADEYKDLVGALGDESIRLKKELAQADREIRKEKYVYDYRSGLIKFNSYQSYLGVPTDNVASDVLTNESLAIQGRLRELEMDAEQKLGGLFNLLENHRSLVFDDTPLEDALPSDPIQTKADLNPGLRTAAKVMSSSYSLNDGVSARDASGNFSFEGDFVNLKARLDQALNVVSPGSVDFDKYADTINSQSGLMNTLKNTIKTAGQSYAVLKGMLANGVNPQAELNAATAAFNAANALIEGPTGLKKQFEDAQAAVTQKQSAYLNKQQEVSDAYNLMLSAQDAFNQKAALYDYATLLEYSKHNTFQADNNASADDSGIPAGYIDTPKKLALDRLAAVQKEFDEKQLQVAALEKKMAEQIGVADLSAYVQSEKQEAEKWALLAVKFNTAESLLRQKIADLKRQIGNQQARFDQEMDKLYGIAPPFSKQSVGMLDSLEGSLNFDGASYLKAEQWNRDRTRMAEGFLSDRIGTMDVLTAYQWDYAQGLNSDMQPFNLNAFTNRWGDVLNNASFTSLPKRANDHMNSILFPAPETRGFRSGAGGGPGSAGAYENAYGVALNVQTMGQVFFLQQLDLVCMGMCLLTFTYLNEINTYNNNKNQVNAAVGSVKAEAASLKSLYSQLQELTDVDDTNQLLSVLGRPEFGLTSADLAMIGRSNPASNNLKDLVWRSSADTQTPLSFNDLTGSDGLRLAQQKAIHDEYGNYVRGGEYTAGGATAVTEKTDQYGRQTALMVGADEFLDALGVLAEAQYHSARDAYYTKAEGFVKQVGTGADKVAVKVDVKTVLQDRELFTSDLMKKITRTTNGETVALNVETTIYKSVLNDYLGESGVVSQIFNAELQQRAEQQKLQWDLKEKEFYDLKGDWIQNVSYLKQTGAKRWENMVQEFQAKWTDWRADYKAEHEANQAVFLDRIESAVVKKETWTKDFLQKSSDQADELSLRQMYDSIAGVVSAMQENLPQGVNVNVNVNDILSNILSKQPGSISASLIDRAASIDTNFFLNEVKKYNFNDSGVKEKFKSMMQDMDKLSQNLIILQTLESLRSLPQLFADTIKTQNATTDQQLDSTMAYGGFARVGAMYVRTIKTASGGDEVQSLATYVPFFYDPPTKFPTVKDSNGTVWDMGKPDALINGDKVPSPSDLTVMVRLAKNQMGADFKKVFNPAKEHNYEAELGLFNPADAMDAYNDFVEGVTSGDSVSCMNKKAEDCAKSAITSGLLVGEVPDGSYGVAQFGQFYAILSAKKEMDKRKGKMDAARKRKSGGMGRFYNQLGTIGEGLGEAVKGFGQMVVSGAKAYHEMMIGNFNSAKSDLKAAGKAGERGLQGAMYAVSGVLDFVAFAVETVAEAGLAYFSSGILNMQNTGLDGKFAEANYELDKLKNRNKSQEQLNQLGVRTGAEMYANDAMLDKVVSTTLAVTGIIGTILSFVPFPPVAAAGATMAIGSAIGMAAWKSFRGTYEGGAAGAMAGVASAGINYALDKASLGAVNVNLSYSYAGGFGVGVNVGEGLAAGVSYNEKSGFGVSAGIAANGVSLMYTENFGKGDVRASHGWQAQVGGLEVSYDNLSGYSASFQAASAMFGDTNLKMTSSLTWSEQNGFNGSISYNLLTKEQMAKEAAKNAQKNTQQNQGNLFLNIMDGLGYNLGGREGEPTLWDNIQGAFSGAWHQLTNPLETLGNIGNGFSKLGKGLAGLASGAWDGISGLFGGNGAGLSPAEIALLKREKDFQDYADAFMEYGDEIAGPYGRQRDKQLQSAYDKIHTELFPQTEDGPGSYVMDGFIKPFVDAMKKMLSPGVKTGIEAMEDVQKISGKIGDVREALQITKPIVEDTIQLIYREMDAAREQWKNDDQAIYDQISDLQNGEQNPNTTDKIQDLMNEQKNLKTKLTGRLDSLDSEVGQLITLANNLNAGTTTNLNGAYAQIYSGLQRVNSPELSTKSSAILNVAGAAQNFLIGYFNYKVTGMAATRNEMGTAWSYKGYEDQQRDVLRKLWTNYMKQSNANDRTRYMNSTGF</sequence>
<keyword evidence="4" id="KW-1185">Reference proteome</keyword>
<feature type="compositionally biased region" description="Polar residues" evidence="2">
    <location>
        <begin position="699"/>
        <end position="715"/>
    </location>
</feature>
<feature type="coiled-coil region" evidence="1">
    <location>
        <begin position="624"/>
        <end position="651"/>
    </location>
</feature>
<feature type="region of interest" description="Disordered" evidence="2">
    <location>
        <begin position="690"/>
        <end position="716"/>
    </location>
</feature>
<organism evidence="3 4">
    <name type="scientific">Leptospira ellisii</name>
    <dbReference type="NCBI Taxonomy" id="2023197"/>
    <lineage>
        <taxon>Bacteria</taxon>
        <taxon>Pseudomonadati</taxon>
        <taxon>Spirochaetota</taxon>
        <taxon>Spirochaetia</taxon>
        <taxon>Leptospirales</taxon>
        <taxon>Leptospiraceae</taxon>
        <taxon>Leptospira</taxon>
    </lineage>
</organism>
<feature type="coiled-coil region" evidence="1">
    <location>
        <begin position="720"/>
        <end position="754"/>
    </location>
</feature>
<evidence type="ECO:0000256" key="1">
    <source>
        <dbReference type="SAM" id="Coils"/>
    </source>
</evidence>
<proteinExistence type="predicted"/>
<feature type="region of interest" description="Disordered" evidence="2">
    <location>
        <begin position="1"/>
        <end position="22"/>
    </location>
</feature>
<accession>A0AAE4QMJ2</accession>
<dbReference type="RefSeq" id="WP_317572413.1">
    <property type="nucleotide sequence ID" value="NZ_NPEF02000007.1"/>
</dbReference>
<protein>
    <submittedName>
        <fullName evidence="3">Uncharacterized protein</fullName>
    </submittedName>
</protein>
<dbReference type="Proteomes" id="UP000232122">
    <property type="component" value="Unassembled WGS sequence"/>
</dbReference>